<dbReference type="EMBL" id="KL142376">
    <property type="protein sequence ID" value="KDR77611.1"/>
    <property type="molecule type" value="Genomic_DNA"/>
</dbReference>
<name>A0A067T398_GALM3</name>
<dbReference type="AlphaFoldDB" id="A0A067T398"/>
<evidence type="ECO:0000313" key="1">
    <source>
        <dbReference type="EMBL" id="KDR77611.1"/>
    </source>
</evidence>
<dbReference type="Proteomes" id="UP000027222">
    <property type="component" value="Unassembled WGS sequence"/>
</dbReference>
<evidence type="ECO:0000313" key="2">
    <source>
        <dbReference type="Proteomes" id="UP000027222"/>
    </source>
</evidence>
<accession>A0A067T398</accession>
<proteinExistence type="predicted"/>
<sequence length="525" mass="58861">MIRSPDLPVKLWLKILGYLPRATLHKMVGVNRSLFELAMDDRYEEVRFVSDDIKTLRIFEQMRSHIVARRVRRFVIQPSFLPELDEEAPVVAERKHHSRHKLLNFLHLKTPPTSAPDDSLDDLETARNTLFREVIYAMTLCKNLRELEITIHDLSLTPSFVLFLDSLWKDGSVGPNLRSIAINTTLAKLPPLLDPLVKSAQSLASLESFSIDISPSRTDLTEAQHDLAEASLRSFSHAFGGNLTVITLSSPFMNEIATFLGEPARTRYCPKIKKLEIFSTFTNNPGAIETFSRCIANHAESLEHLTIHPQPRRAGRGTPNILYSNWINPTGHTGSTAFAGVVLSSLRTLDISLCEISQGHARWPTVDTLTSKLLPDLSTFAPNITSLILSDASFSFRRTSELVMGLSRGFGGSNLETLSIMVTTLSPQLFDVFASRLPRLTTLSVDYHSLSDSEQSYNMGNCQGMQTRRYPQWELKSLRFTTIDFHCGATHPNPLVMKKVAESLPYGVELDCSYVCFCETAFNVS</sequence>
<dbReference type="HOGENOM" id="CLU_028894_0_0_1"/>
<protein>
    <recommendedName>
        <fullName evidence="3">F-box domain-containing protein</fullName>
    </recommendedName>
</protein>
<keyword evidence="2" id="KW-1185">Reference proteome</keyword>
<organism evidence="1 2">
    <name type="scientific">Galerina marginata (strain CBS 339.88)</name>
    <dbReference type="NCBI Taxonomy" id="685588"/>
    <lineage>
        <taxon>Eukaryota</taxon>
        <taxon>Fungi</taxon>
        <taxon>Dikarya</taxon>
        <taxon>Basidiomycota</taxon>
        <taxon>Agaricomycotina</taxon>
        <taxon>Agaricomycetes</taxon>
        <taxon>Agaricomycetidae</taxon>
        <taxon>Agaricales</taxon>
        <taxon>Agaricineae</taxon>
        <taxon>Strophariaceae</taxon>
        <taxon>Galerina</taxon>
    </lineage>
</organism>
<dbReference type="OrthoDB" id="3049838at2759"/>
<dbReference type="SUPFAM" id="SSF52047">
    <property type="entry name" value="RNI-like"/>
    <property type="match status" value="1"/>
</dbReference>
<dbReference type="InterPro" id="IPR032675">
    <property type="entry name" value="LRR_dom_sf"/>
</dbReference>
<reference evidence="2" key="1">
    <citation type="journal article" date="2014" name="Proc. Natl. Acad. Sci. U.S.A.">
        <title>Extensive sampling of basidiomycete genomes demonstrates inadequacy of the white-rot/brown-rot paradigm for wood decay fungi.</title>
        <authorList>
            <person name="Riley R."/>
            <person name="Salamov A.A."/>
            <person name="Brown D.W."/>
            <person name="Nagy L.G."/>
            <person name="Floudas D."/>
            <person name="Held B.W."/>
            <person name="Levasseur A."/>
            <person name="Lombard V."/>
            <person name="Morin E."/>
            <person name="Otillar R."/>
            <person name="Lindquist E.A."/>
            <person name="Sun H."/>
            <person name="LaButti K.M."/>
            <person name="Schmutz J."/>
            <person name="Jabbour D."/>
            <person name="Luo H."/>
            <person name="Baker S.E."/>
            <person name="Pisabarro A.G."/>
            <person name="Walton J.D."/>
            <person name="Blanchette R.A."/>
            <person name="Henrissat B."/>
            <person name="Martin F."/>
            <person name="Cullen D."/>
            <person name="Hibbett D.S."/>
            <person name="Grigoriev I.V."/>
        </authorList>
    </citation>
    <scope>NUCLEOTIDE SEQUENCE [LARGE SCALE GENOMIC DNA]</scope>
    <source>
        <strain evidence="2">CBS 339.88</strain>
    </source>
</reference>
<dbReference type="Gene3D" id="3.80.10.10">
    <property type="entry name" value="Ribonuclease Inhibitor"/>
    <property type="match status" value="1"/>
</dbReference>
<gene>
    <name evidence="1" type="ORF">GALMADRAFT_224899</name>
</gene>
<evidence type="ECO:0008006" key="3">
    <source>
        <dbReference type="Google" id="ProtNLM"/>
    </source>
</evidence>